<proteinExistence type="inferred from homology"/>
<keyword evidence="2 3" id="KW-0663">Pyridoxal phosphate</keyword>
<dbReference type="InterPro" id="IPR000277">
    <property type="entry name" value="Cys/Met-Metab_PyrdxlP-dep_enz"/>
</dbReference>
<evidence type="ECO:0000313" key="6">
    <source>
        <dbReference type="Proteomes" id="UP000256345"/>
    </source>
</evidence>
<name>A0ABX9K8D7_9BACT</name>
<evidence type="ECO:0000256" key="1">
    <source>
        <dbReference type="ARBA" id="ARBA00001933"/>
    </source>
</evidence>
<dbReference type="Pfam" id="PF01053">
    <property type="entry name" value="Cys_Met_Meta_PP"/>
    <property type="match status" value="1"/>
</dbReference>
<evidence type="ECO:0000313" key="5">
    <source>
        <dbReference type="EMBL" id="REG35913.1"/>
    </source>
</evidence>
<dbReference type="Proteomes" id="UP000256345">
    <property type="component" value="Unassembled WGS sequence"/>
</dbReference>
<reference evidence="5 6" key="1">
    <citation type="submission" date="2018-08" db="EMBL/GenBank/DDBJ databases">
        <title>Genomic Encyclopedia of Archaeal and Bacterial Type Strains, Phase II (KMG-II): from individual species to whole genera.</title>
        <authorList>
            <person name="Goeker M."/>
        </authorList>
    </citation>
    <scope>NUCLEOTIDE SEQUENCE [LARGE SCALE GENOMIC DNA]</scope>
    <source>
        <strain evidence="5 6">DSM 2261</strain>
    </source>
</reference>
<dbReference type="RefSeq" id="WP_116119832.1">
    <property type="nucleotide sequence ID" value="NZ_QUMU01000002.1"/>
</dbReference>
<dbReference type="SUPFAM" id="SSF53383">
    <property type="entry name" value="PLP-dependent transferases"/>
    <property type="match status" value="1"/>
</dbReference>
<dbReference type="InterPro" id="IPR015424">
    <property type="entry name" value="PyrdxlP-dep_Trfase"/>
</dbReference>
<keyword evidence="6" id="KW-1185">Reference proteome</keyword>
<evidence type="ECO:0000256" key="2">
    <source>
        <dbReference type="ARBA" id="ARBA00022898"/>
    </source>
</evidence>
<dbReference type="PANTHER" id="PTHR11808:SF85">
    <property type="entry name" value="CYSTATHIONINE GAMMA-LYASE-RELATED"/>
    <property type="match status" value="1"/>
</dbReference>
<organism evidence="5 6">
    <name type="scientific">Archangium gephyra</name>
    <dbReference type="NCBI Taxonomy" id="48"/>
    <lineage>
        <taxon>Bacteria</taxon>
        <taxon>Pseudomonadati</taxon>
        <taxon>Myxococcota</taxon>
        <taxon>Myxococcia</taxon>
        <taxon>Myxococcales</taxon>
        <taxon>Cystobacterineae</taxon>
        <taxon>Archangiaceae</taxon>
        <taxon>Archangium</taxon>
    </lineage>
</organism>
<gene>
    <name evidence="5" type="ORF">ATI61_102287</name>
</gene>
<dbReference type="PIRSF" id="PIRSF001434">
    <property type="entry name" value="CGS"/>
    <property type="match status" value="1"/>
</dbReference>
<dbReference type="Gene3D" id="3.90.1150.10">
    <property type="entry name" value="Aspartate Aminotransferase, domain 1"/>
    <property type="match status" value="1"/>
</dbReference>
<comment type="caution">
    <text evidence="5">The sequence shown here is derived from an EMBL/GenBank/DDBJ whole genome shotgun (WGS) entry which is preliminary data.</text>
</comment>
<dbReference type="InterPro" id="IPR015421">
    <property type="entry name" value="PyrdxlP-dep_Trfase_major"/>
</dbReference>
<comment type="cofactor">
    <cofactor evidence="1 3">
        <name>pyridoxal 5'-phosphate</name>
        <dbReference type="ChEBI" id="CHEBI:597326"/>
    </cofactor>
</comment>
<protein>
    <submittedName>
        <fullName evidence="5">Methionine-gamma-lyase</fullName>
    </submittedName>
</protein>
<dbReference type="InterPro" id="IPR015422">
    <property type="entry name" value="PyrdxlP-dep_Trfase_small"/>
</dbReference>
<dbReference type="PANTHER" id="PTHR11808">
    <property type="entry name" value="TRANS-SULFURATION ENZYME FAMILY MEMBER"/>
    <property type="match status" value="1"/>
</dbReference>
<comment type="similarity">
    <text evidence="3">Belongs to the trans-sulfuration enzymes family.</text>
</comment>
<evidence type="ECO:0000256" key="4">
    <source>
        <dbReference type="SAM" id="MobiDB-lite"/>
    </source>
</evidence>
<evidence type="ECO:0000256" key="3">
    <source>
        <dbReference type="RuleBase" id="RU362118"/>
    </source>
</evidence>
<sequence>MKKPGFETRAVHSGREDLAGLGVHAPPIDLSTTYPVGSMGGIGECFDALAQGGPLRDNPIYARLHNPTVVRFEKALAALEGAEEAVAFASGMAALTAVLLAARQGGKHVVACRPVYGGTDHLLDSGLLGVEVTWTHPHHVSRALRPDTALVVVETPANPTLALIDIARVVAQAGEVPVLVDSTFATPVLQNPLALGASLVLHSATKFLGGHGDVMGGVVATNAGWAARLRQVRIATGGVLHPEAGYMLHRGLATLPVRVRESQRGAMFLAKRLASHPAVSRTWYPGLPGGDAEGLLGRQMRGPGCLLSFEVVGGAKAAAQVMERVELLTPAVSLGSVDSLIQHPASLTHRVVDEKLREASGISAGMLRVSVGLESPEDLWADLQRALEGVRLLGHGGGEGSEKSRCPSGDAVLVG</sequence>
<dbReference type="EMBL" id="QUMU01000002">
    <property type="protein sequence ID" value="REG35913.1"/>
    <property type="molecule type" value="Genomic_DNA"/>
</dbReference>
<accession>A0ABX9K8D7</accession>
<feature type="region of interest" description="Disordered" evidence="4">
    <location>
        <begin position="396"/>
        <end position="415"/>
    </location>
</feature>
<dbReference type="Gene3D" id="3.40.640.10">
    <property type="entry name" value="Type I PLP-dependent aspartate aminotransferase-like (Major domain)"/>
    <property type="match status" value="1"/>
</dbReference>